<proteinExistence type="predicted"/>
<dbReference type="Proteomes" id="UP000290289">
    <property type="component" value="Chromosome 2"/>
</dbReference>
<protein>
    <submittedName>
        <fullName evidence="2">Uncharacterized protein</fullName>
    </submittedName>
</protein>
<evidence type="ECO:0000313" key="3">
    <source>
        <dbReference type="Proteomes" id="UP000290289"/>
    </source>
</evidence>
<keyword evidence="1" id="KW-0732">Signal</keyword>
<reference evidence="2 3" key="1">
    <citation type="submission" date="2018-10" db="EMBL/GenBank/DDBJ databases">
        <title>A high-quality apple genome assembly.</title>
        <authorList>
            <person name="Hu J."/>
        </authorList>
    </citation>
    <scope>NUCLEOTIDE SEQUENCE [LARGE SCALE GENOMIC DNA]</scope>
    <source>
        <strain evidence="3">cv. HFTH1</strain>
        <tissue evidence="2">Young leaf</tissue>
    </source>
</reference>
<comment type="caution">
    <text evidence="2">The sequence shown here is derived from an EMBL/GenBank/DDBJ whole genome shotgun (WGS) entry which is preliminary data.</text>
</comment>
<dbReference type="EMBL" id="RDQH01000328">
    <property type="protein sequence ID" value="RXI05647.1"/>
    <property type="molecule type" value="Genomic_DNA"/>
</dbReference>
<evidence type="ECO:0000256" key="1">
    <source>
        <dbReference type="SAM" id="SignalP"/>
    </source>
</evidence>
<feature type="chain" id="PRO_5019711500" evidence="1">
    <location>
        <begin position="17"/>
        <end position="102"/>
    </location>
</feature>
<name>A0A498KE65_MALDO</name>
<dbReference type="AlphaFoldDB" id="A0A498KE65"/>
<feature type="signal peptide" evidence="1">
    <location>
        <begin position="1"/>
        <end position="16"/>
    </location>
</feature>
<gene>
    <name evidence="2" type="ORF">DVH24_017689</name>
</gene>
<accession>A0A498KE65</accession>
<keyword evidence="3" id="KW-1185">Reference proteome</keyword>
<organism evidence="2 3">
    <name type="scientific">Malus domestica</name>
    <name type="common">Apple</name>
    <name type="synonym">Pyrus malus</name>
    <dbReference type="NCBI Taxonomy" id="3750"/>
    <lineage>
        <taxon>Eukaryota</taxon>
        <taxon>Viridiplantae</taxon>
        <taxon>Streptophyta</taxon>
        <taxon>Embryophyta</taxon>
        <taxon>Tracheophyta</taxon>
        <taxon>Spermatophyta</taxon>
        <taxon>Magnoliopsida</taxon>
        <taxon>eudicotyledons</taxon>
        <taxon>Gunneridae</taxon>
        <taxon>Pentapetalae</taxon>
        <taxon>rosids</taxon>
        <taxon>fabids</taxon>
        <taxon>Rosales</taxon>
        <taxon>Rosaceae</taxon>
        <taxon>Amygdaloideae</taxon>
        <taxon>Maleae</taxon>
        <taxon>Malus</taxon>
    </lineage>
</organism>
<evidence type="ECO:0000313" key="2">
    <source>
        <dbReference type="EMBL" id="RXI05647.1"/>
    </source>
</evidence>
<sequence>MFRGFILKIFSPKILLFLRTWITEQVQVEGDALLVTSAIQNASATYSGHYGICLRIQGSFCKSSNNGKLLLVEERRIRRLIALQGLVQLLITQSLGLKSILM</sequence>